<dbReference type="PROSITE" id="PS00523">
    <property type="entry name" value="SULFATASE_1"/>
    <property type="match status" value="1"/>
</dbReference>
<sequence>MSNQSSDIPENVLTELSDHIKVDGFLDHFDVLMGGVNAGNNDQAELAPGTNSPHLCVYGMLNYNAINYQHARFMLSLKNKKKAKAIAVMCVARIQIMEKNCKRENNRLIMVLALIMCVKNSNTVKKSNDSLLSRPNIIFIMADDLDVNLGSTDVLKKTKRLLQDEGVTFTNAFTTSPLCCPSRSSILTGRYAHNHNVNSNDKNCSGPAWIDGPEKLNFGKLLQDSGYVTAYFGKYLNNYNGDRVPPGWNHWSGLVRNSRFYNYSLNVNGKIVKYKNDYKKDYFTDVVTNASIDYFKNVKSQTLSAPIMMVLSMSAPHGPEDSAPQYQDSFKDIKAPRHPNYNYTSSDKHWVIRQTPPLDETTALFTDILYRKRLQTLLSVDDAIEKVYNMLLQVGLLDETYIIFTSDHGYHLGQFNQVKGKSQPYESDIRIPLYMRGPHIPKGVNISSIALNIDLAPTFLDIANANFPSFIDGTSLMDHAALSKTRSTFKGKAKHPIQQIWKDTFLVERGKLKVLENQLWKPDKDLVLKPVENVNASDNNKANKICQSFGFPMPPCSPDKKIICFFKNEVLHYQECSNLTSKCNCKENTSKTTIFNVPLKSVENSTYIFANNEEHSNENLTNVNNQEFLLDSIDLNSFKKTDNPLEIDKFILHLKKRFEKLKRRIKRHEIKIMNRFSRSHVNYESSIPSYAKNISEDDSTDDIELKIKRNKEKLFYWKNERNKLSNIAVYKTVASKVADHVKESSAAYLNNCLCSSKRKIKKKKVHEDMNCFHMSKNHWKVPPLWTGPSFTACTNSPNSTYWCLRTINATHNFLYCEFITGFKEYFNVSEDPYQLRNIVSNVEPQKLYDLHRQLNYIRKCNSSHGCLLRAGRNMDDNEGLLRKWRRFERKKRQFSNSLGN</sequence>
<evidence type="ECO:0000256" key="2">
    <source>
        <dbReference type="ARBA" id="ARBA00008779"/>
    </source>
</evidence>
<comment type="similarity">
    <text evidence="2">Belongs to the sulfatase family.</text>
</comment>
<protein>
    <submittedName>
        <fullName evidence="7">Extracellular sulfatase Sulf-1</fullName>
    </submittedName>
</protein>
<dbReference type="InterPro" id="IPR024607">
    <property type="entry name" value="Sulfatase_CS"/>
</dbReference>
<keyword evidence="4" id="KW-0378">Hydrolase</keyword>
<keyword evidence="5" id="KW-0325">Glycoprotein</keyword>
<dbReference type="SUPFAM" id="SSF53649">
    <property type="entry name" value="Alkaline phosphatase-like"/>
    <property type="match status" value="1"/>
</dbReference>
<dbReference type="AlphaFoldDB" id="T2MAG0"/>
<evidence type="ECO:0000256" key="3">
    <source>
        <dbReference type="ARBA" id="ARBA00022729"/>
    </source>
</evidence>
<evidence type="ECO:0000256" key="1">
    <source>
        <dbReference type="ARBA" id="ARBA00001913"/>
    </source>
</evidence>
<evidence type="ECO:0000256" key="4">
    <source>
        <dbReference type="ARBA" id="ARBA00022801"/>
    </source>
</evidence>
<dbReference type="InterPro" id="IPR000917">
    <property type="entry name" value="Sulfatase_N"/>
</dbReference>
<evidence type="ECO:0000313" key="7">
    <source>
        <dbReference type="EMBL" id="CDG68942.1"/>
    </source>
</evidence>
<evidence type="ECO:0000256" key="5">
    <source>
        <dbReference type="ARBA" id="ARBA00023180"/>
    </source>
</evidence>
<keyword evidence="3" id="KW-0732">Signal</keyword>
<dbReference type="PANTHER" id="PTHR43108">
    <property type="entry name" value="N-ACETYLGLUCOSAMINE-6-SULFATASE FAMILY MEMBER"/>
    <property type="match status" value="1"/>
</dbReference>
<comment type="cofactor">
    <cofactor evidence="1">
        <name>Ca(2+)</name>
        <dbReference type="ChEBI" id="CHEBI:29108"/>
    </cofactor>
</comment>
<name>T2MAG0_HYDVU</name>
<dbReference type="PANTHER" id="PTHR43108:SF16">
    <property type="entry name" value="EXTRACELLULAR SULFATASE SULF-1 HOMOLOG"/>
    <property type="match status" value="1"/>
</dbReference>
<dbReference type="CDD" id="cd16147">
    <property type="entry name" value="G6S"/>
    <property type="match status" value="1"/>
</dbReference>
<reference evidence="7" key="1">
    <citation type="journal article" date="2013" name="Genome Biol. Evol.">
        <title>Punctuated emergences of genetic and phenotypic innovations in eumetazoan, bilaterian, euteleostome, and hominidae ancestors.</title>
        <authorList>
            <person name="Wenger Y."/>
            <person name="Galliot B."/>
        </authorList>
    </citation>
    <scope>NUCLEOTIDE SEQUENCE</scope>
    <source>
        <tissue evidence="7">Whole animals</tissue>
    </source>
</reference>
<dbReference type="GO" id="GO:0008449">
    <property type="term" value="F:N-acetylglucosamine-6-sulfatase activity"/>
    <property type="evidence" value="ECO:0007669"/>
    <property type="project" value="TreeGrafter"/>
</dbReference>
<organism evidence="7">
    <name type="scientific">Hydra vulgaris</name>
    <name type="common">Hydra</name>
    <name type="synonym">Hydra attenuata</name>
    <dbReference type="NCBI Taxonomy" id="6087"/>
    <lineage>
        <taxon>Eukaryota</taxon>
        <taxon>Metazoa</taxon>
        <taxon>Cnidaria</taxon>
        <taxon>Hydrozoa</taxon>
        <taxon>Hydroidolina</taxon>
        <taxon>Anthoathecata</taxon>
        <taxon>Aplanulata</taxon>
        <taxon>Hydridae</taxon>
        <taxon>Hydra</taxon>
    </lineage>
</organism>
<dbReference type="Gene3D" id="3.40.720.10">
    <property type="entry name" value="Alkaline Phosphatase, subunit A"/>
    <property type="match status" value="1"/>
</dbReference>
<gene>
    <name evidence="7" type="primary">SULF1</name>
</gene>
<feature type="non-terminal residue" evidence="7">
    <location>
        <position position="1"/>
    </location>
</feature>
<dbReference type="EMBL" id="HAAD01002710">
    <property type="protein sequence ID" value="CDG68942.1"/>
    <property type="molecule type" value="mRNA"/>
</dbReference>
<dbReference type="GO" id="GO:0005539">
    <property type="term" value="F:glycosaminoglycan binding"/>
    <property type="evidence" value="ECO:0007669"/>
    <property type="project" value="TreeGrafter"/>
</dbReference>
<feature type="domain" description="Sulfatase N-terminal" evidence="6">
    <location>
        <begin position="135"/>
        <end position="464"/>
    </location>
</feature>
<proteinExistence type="evidence at transcript level"/>
<accession>T2MAG0</accession>
<dbReference type="Pfam" id="PF00884">
    <property type="entry name" value="Sulfatase"/>
    <property type="match status" value="1"/>
</dbReference>
<evidence type="ECO:0000259" key="6">
    <source>
        <dbReference type="Pfam" id="PF00884"/>
    </source>
</evidence>
<dbReference type="OrthoDB" id="96314at2759"/>
<dbReference type="InterPro" id="IPR017850">
    <property type="entry name" value="Alkaline_phosphatase_core_sf"/>
</dbReference>